<dbReference type="EMBL" id="SJPM01000012">
    <property type="protein sequence ID" value="TWT92204.1"/>
    <property type="molecule type" value="Genomic_DNA"/>
</dbReference>
<dbReference type="Proteomes" id="UP000316213">
    <property type="component" value="Unassembled WGS sequence"/>
</dbReference>
<dbReference type="AlphaFoldDB" id="A0A5C5ZX62"/>
<dbReference type="InterPro" id="IPR002559">
    <property type="entry name" value="Transposase_11"/>
</dbReference>
<evidence type="ECO:0000313" key="2">
    <source>
        <dbReference type="EMBL" id="TWT92204.1"/>
    </source>
</evidence>
<dbReference type="SUPFAM" id="SSF53098">
    <property type="entry name" value="Ribonuclease H-like"/>
    <property type="match status" value="1"/>
</dbReference>
<proteinExistence type="predicted"/>
<reference evidence="2 3" key="1">
    <citation type="submission" date="2019-02" db="EMBL/GenBank/DDBJ databases">
        <title>Deep-cultivation of Planctomycetes and their phenomic and genomic characterization uncovers novel biology.</title>
        <authorList>
            <person name="Wiegand S."/>
            <person name="Jogler M."/>
            <person name="Boedeker C."/>
            <person name="Pinto D."/>
            <person name="Vollmers J."/>
            <person name="Rivas-Marin E."/>
            <person name="Kohn T."/>
            <person name="Peeters S.H."/>
            <person name="Heuer A."/>
            <person name="Rast P."/>
            <person name="Oberbeckmann S."/>
            <person name="Bunk B."/>
            <person name="Jeske O."/>
            <person name="Meyerdierks A."/>
            <person name="Storesund J.E."/>
            <person name="Kallscheuer N."/>
            <person name="Luecker S."/>
            <person name="Lage O.M."/>
            <person name="Pohl T."/>
            <person name="Merkel B.J."/>
            <person name="Hornburger P."/>
            <person name="Mueller R.-W."/>
            <person name="Bruemmer F."/>
            <person name="Labrenz M."/>
            <person name="Spormann A.M."/>
            <person name="Op Den Camp H."/>
            <person name="Overmann J."/>
            <person name="Amann R."/>
            <person name="Jetten M.S.M."/>
            <person name="Mascher T."/>
            <person name="Medema M.H."/>
            <person name="Devos D.P."/>
            <person name="Kaster A.-K."/>
            <person name="Ovreas L."/>
            <person name="Rohde M."/>
            <person name="Galperin M.Y."/>
            <person name="Jogler C."/>
        </authorList>
    </citation>
    <scope>NUCLEOTIDE SEQUENCE [LARGE SCALE GENOMIC DNA]</scope>
    <source>
        <strain evidence="2 3">Pla100</strain>
    </source>
</reference>
<dbReference type="Pfam" id="PF01609">
    <property type="entry name" value="DDE_Tnp_1"/>
    <property type="match status" value="1"/>
</dbReference>
<feature type="domain" description="Transposase IS4-like" evidence="1">
    <location>
        <begin position="177"/>
        <end position="350"/>
    </location>
</feature>
<dbReference type="GO" id="GO:0003677">
    <property type="term" value="F:DNA binding"/>
    <property type="evidence" value="ECO:0007669"/>
    <property type="project" value="InterPro"/>
</dbReference>
<dbReference type="GO" id="GO:0004803">
    <property type="term" value="F:transposase activity"/>
    <property type="evidence" value="ECO:0007669"/>
    <property type="project" value="InterPro"/>
</dbReference>
<gene>
    <name evidence="2" type="ORF">Pla100_47410</name>
</gene>
<organism evidence="2 3">
    <name type="scientific">Neorhodopirellula pilleata</name>
    <dbReference type="NCBI Taxonomy" id="2714738"/>
    <lineage>
        <taxon>Bacteria</taxon>
        <taxon>Pseudomonadati</taxon>
        <taxon>Planctomycetota</taxon>
        <taxon>Planctomycetia</taxon>
        <taxon>Pirellulales</taxon>
        <taxon>Pirellulaceae</taxon>
        <taxon>Neorhodopirellula</taxon>
    </lineage>
</organism>
<evidence type="ECO:0000313" key="3">
    <source>
        <dbReference type="Proteomes" id="UP000316213"/>
    </source>
</evidence>
<name>A0A5C5ZX62_9BACT</name>
<dbReference type="InterPro" id="IPR012337">
    <property type="entry name" value="RNaseH-like_sf"/>
</dbReference>
<keyword evidence="3" id="KW-1185">Reference proteome</keyword>
<evidence type="ECO:0000259" key="1">
    <source>
        <dbReference type="Pfam" id="PF01609"/>
    </source>
</evidence>
<dbReference type="GO" id="GO:0006313">
    <property type="term" value="P:DNA transposition"/>
    <property type="evidence" value="ECO:0007669"/>
    <property type="project" value="InterPro"/>
</dbReference>
<sequence>MIIVAEVAPKLKTFLSHTGLKPLAQAMMLRIVLAFIMHRGRMSCSAAAGAIAAEPIHRGELTRFLARPRWQKHDFNEPLMRMLLAKEKKRGKFLFLIDATLVSQAGKKTQNTFSTGNRTRRKIKKGFRYNKKKVVRKNVHSFTFGLLITPSGIRIPMQIPHRTKEYCQEHGIEHMTTAEAAAEMVRTLPLDDDAEVVVLGDTAYESEVVEKACEDKGYTWVFPANPERVYEGPTGQRAKLRSRLKDWTSLSLKTIRLRASTGKYADYRRLSKWRVGPKMKPRVYYAHQERRQVRSVGDVQIVFSTMKPDLAKATPGDVKILMTNAVWLSVSEVLELYSVRWQIEITQAECVSRTSLYRLAA</sequence>
<comment type="caution">
    <text evidence="2">The sequence shown here is derived from an EMBL/GenBank/DDBJ whole genome shotgun (WGS) entry which is preliminary data.</text>
</comment>
<accession>A0A5C5ZX62</accession>
<protein>
    <submittedName>
        <fullName evidence="2">Transposase DDE domain protein</fullName>
    </submittedName>
</protein>